<dbReference type="PANTHER" id="PTHR43355:SF2">
    <property type="entry name" value="FLAVIN REDUCTASE (NADPH)"/>
    <property type="match status" value="1"/>
</dbReference>
<feature type="domain" description="NAD(P)-binding" evidence="1">
    <location>
        <begin position="11"/>
        <end position="196"/>
    </location>
</feature>
<dbReference type="Pfam" id="PF13460">
    <property type="entry name" value="NAD_binding_10"/>
    <property type="match status" value="1"/>
</dbReference>
<reference evidence="2 3" key="1">
    <citation type="submission" date="2016-03" db="EMBL/GenBank/DDBJ databases">
        <title>Draft genome sequence of Paenibacillus glacialis DSM 22343.</title>
        <authorList>
            <person name="Shin S.-K."/>
            <person name="Yi H."/>
        </authorList>
    </citation>
    <scope>NUCLEOTIDE SEQUENCE [LARGE SCALE GENOMIC DNA]</scope>
    <source>
        <strain evidence="2 3">DSM 22343</strain>
    </source>
</reference>
<organism evidence="2 3">
    <name type="scientific">Paenibacillus glacialis</name>
    <dbReference type="NCBI Taxonomy" id="494026"/>
    <lineage>
        <taxon>Bacteria</taxon>
        <taxon>Bacillati</taxon>
        <taxon>Bacillota</taxon>
        <taxon>Bacilli</taxon>
        <taxon>Bacillales</taxon>
        <taxon>Paenibacillaceae</taxon>
        <taxon>Paenibacillus</taxon>
    </lineage>
</organism>
<proteinExistence type="predicted"/>
<accession>A0A168MA85</accession>
<dbReference type="InterPro" id="IPR051606">
    <property type="entry name" value="Polyketide_Oxido-like"/>
</dbReference>
<dbReference type="Proteomes" id="UP000076967">
    <property type="component" value="Unassembled WGS sequence"/>
</dbReference>
<dbReference type="SUPFAM" id="SSF51735">
    <property type="entry name" value="NAD(P)-binding Rossmann-fold domains"/>
    <property type="match status" value="1"/>
</dbReference>
<dbReference type="InterPro" id="IPR016040">
    <property type="entry name" value="NAD(P)-bd_dom"/>
</dbReference>
<comment type="caution">
    <text evidence="2">The sequence shown here is derived from an EMBL/GenBank/DDBJ whole genome shotgun (WGS) entry which is preliminary data.</text>
</comment>
<dbReference type="GO" id="GO:0004074">
    <property type="term" value="F:biliverdin reductase [NAD(P)H] activity"/>
    <property type="evidence" value="ECO:0007669"/>
    <property type="project" value="TreeGrafter"/>
</dbReference>
<dbReference type="PANTHER" id="PTHR43355">
    <property type="entry name" value="FLAVIN REDUCTASE (NADPH)"/>
    <property type="match status" value="1"/>
</dbReference>
<dbReference type="RefSeq" id="WP_068530840.1">
    <property type="nucleotide sequence ID" value="NZ_LVJH01000007.1"/>
</dbReference>
<protein>
    <recommendedName>
        <fullName evidence="1">NAD(P)-binding domain-containing protein</fullName>
    </recommendedName>
</protein>
<dbReference type="Gene3D" id="3.40.50.720">
    <property type="entry name" value="NAD(P)-binding Rossmann-like Domain"/>
    <property type="match status" value="1"/>
</dbReference>
<dbReference type="OrthoDB" id="9790734at2"/>
<name>A0A168MA85_9BACL</name>
<dbReference type="InterPro" id="IPR036291">
    <property type="entry name" value="NAD(P)-bd_dom_sf"/>
</dbReference>
<sequence length="207" mass="23222">MIYSGKIAIIGGYGKVGKYLAEHALHAGYTVRLLSRRRHINPKCELVLGNVSKIDDIRTLLEDCDAVINTIGPAKDNDSFFSDTTSKILSVMQELGIHRYITVSGGSLTLNEDKKQFTNRLGASIFRIIFPKLIRDKQREYEILTKSNVNWTLVRLPFIKDVSSSGVIKEDLVDMPGNSISNRDIADFLIKQLNDDSYVNKAPFISN</sequence>
<dbReference type="GO" id="GO:0042602">
    <property type="term" value="F:riboflavin reductase (NADPH) activity"/>
    <property type="evidence" value="ECO:0007669"/>
    <property type="project" value="TreeGrafter"/>
</dbReference>
<evidence type="ECO:0000313" key="2">
    <source>
        <dbReference type="EMBL" id="OAB44429.1"/>
    </source>
</evidence>
<dbReference type="STRING" id="494026.PGLA_07180"/>
<gene>
    <name evidence="2" type="ORF">PGLA_07180</name>
</gene>
<dbReference type="AlphaFoldDB" id="A0A168MA85"/>
<dbReference type="EMBL" id="LVJH01000007">
    <property type="protein sequence ID" value="OAB44429.1"/>
    <property type="molecule type" value="Genomic_DNA"/>
</dbReference>
<keyword evidence="3" id="KW-1185">Reference proteome</keyword>
<evidence type="ECO:0000313" key="3">
    <source>
        <dbReference type="Proteomes" id="UP000076967"/>
    </source>
</evidence>
<evidence type="ECO:0000259" key="1">
    <source>
        <dbReference type="Pfam" id="PF13460"/>
    </source>
</evidence>